<reference evidence="2" key="1">
    <citation type="journal article" date="2021" name="ISME J.">
        <title>Genomic evolution of the class Acidithiobacillia: deep-branching Proteobacteria living in extreme acidic conditions.</title>
        <authorList>
            <person name="Moya-Beltran A."/>
            <person name="Beard S."/>
            <person name="Rojas-Villalobos C."/>
            <person name="Issotta F."/>
            <person name="Gallardo Y."/>
            <person name="Ulloa R."/>
            <person name="Giaveno A."/>
            <person name="Degli Esposti M."/>
            <person name="Johnson D.B."/>
            <person name="Quatrini R."/>
        </authorList>
    </citation>
    <scope>NUCLEOTIDE SEQUENCE</scope>
    <source>
        <strain evidence="2">VAN18-1</strain>
    </source>
</reference>
<dbReference type="Proteomes" id="UP001197378">
    <property type="component" value="Unassembled WGS sequence"/>
</dbReference>
<protein>
    <submittedName>
        <fullName evidence="2">Uncharacterized protein</fullName>
    </submittedName>
</protein>
<gene>
    <name evidence="2" type="ORF">HFQ13_04120</name>
</gene>
<name>A0AAE2YNS0_9PROT</name>
<dbReference type="EMBL" id="JAAXYO010000039">
    <property type="protein sequence ID" value="MBU2787404.1"/>
    <property type="molecule type" value="Genomic_DNA"/>
</dbReference>
<evidence type="ECO:0000313" key="3">
    <source>
        <dbReference type="Proteomes" id="UP001197378"/>
    </source>
</evidence>
<accession>A0AAE2YNS0</accession>
<proteinExistence type="predicted"/>
<dbReference type="RefSeq" id="WP_215871972.1">
    <property type="nucleotide sequence ID" value="NZ_JAAXYO010000039.1"/>
</dbReference>
<organism evidence="2 3">
    <name type="scientific">Igneacidithiobacillus copahuensis</name>
    <dbReference type="NCBI Taxonomy" id="2724909"/>
    <lineage>
        <taxon>Bacteria</taxon>
        <taxon>Pseudomonadati</taxon>
        <taxon>Pseudomonadota</taxon>
        <taxon>Acidithiobacillia</taxon>
        <taxon>Acidithiobacillales</taxon>
        <taxon>Acidithiobacillaceae</taxon>
        <taxon>Igneacidithiobacillus</taxon>
    </lineage>
</organism>
<sequence length="116" mass="12346">MEASEREELQTLQRLTTLLGQARAALQAGTPSDPASLAEQQELFAHLLDLRAAAGAREASPALQAAVLELQEIVAGFEHALRVGMAEIRARLEPQTQSSSESFADRIGRGHSLGSA</sequence>
<keyword evidence="3" id="KW-1185">Reference proteome</keyword>
<evidence type="ECO:0000313" key="2">
    <source>
        <dbReference type="EMBL" id="MBU2787404.1"/>
    </source>
</evidence>
<feature type="region of interest" description="Disordered" evidence="1">
    <location>
        <begin position="93"/>
        <end position="116"/>
    </location>
</feature>
<evidence type="ECO:0000256" key="1">
    <source>
        <dbReference type="SAM" id="MobiDB-lite"/>
    </source>
</evidence>
<comment type="caution">
    <text evidence="2">The sequence shown here is derived from an EMBL/GenBank/DDBJ whole genome shotgun (WGS) entry which is preliminary data.</text>
</comment>
<dbReference type="AlphaFoldDB" id="A0AAE2YNS0"/>